<organism evidence="1 2">
    <name type="scientific">Rhizopogon vesiculosus</name>
    <dbReference type="NCBI Taxonomy" id="180088"/>
    <lineage>
        <taxon>Eukaryota</taxon>
        <taxon>Fungi</taxon>
        <taxon>Dikarya</taxon>
        <taxon>Basidiomycota</taxon>
        <taxon>Agaricomycotina</taxon>
        <taxon>Agaricomycetes</taxon>
        <taxon>Agaricomycetidae</taxon>
        <taxon>Boletales</taxon>
        <taxon>Suillineae</taxon>
        <taxon>Rhizopogonaceae</taxon>
        <taxon>Rhizopogon</taxon>
    </lineage>
</organism>
<gene>
    <name evidence="1" type="ORF">AZE42_13014</name>
</gene>
<dbReference type="AlphaFoldDB" id="A0A1J8QSV1"/>
<comment type="caution">
    <text evidence="1">The sequence shown here is derived from an EMBL/GenBank/DDBJ whole genome shotgun (WGS) entry which is preliminary data.</text>
</comment>
<accession>A0A1J8QSV1</accession>
<dbReference type="OrthoDB" id="2706423at2759"/>
<protein>
    <submittedName>
        <fullName evidence="1">Uncharacterized protein</fullName>
    </submittedName>
</protein>
<keyword evidence="2" id="KW-1185">Reference proteome</keyword>
<evidence type="ECO:0000313" key="1">
    <source>
        <dbReference type="EMBL" id="OJA12506.1"/>
    </source>
</evidence>
<reference evidence="1 2" key="1">
    <citation type="submission" date="2016-03" db="EMBL/GenBank/DDBJ databases">
        <title>Comparative genomics of the ectomycorrhizal sister species Rhizopogon vinicolor and Rhizopogon vesiculosus (Basidiomycota: Boletales) reveals a divergence of the mating type B locus.</title>
        <authorList>
            <person name="Mujic A.B."/>
            <person name="Kuo A."/>
            <person name="Tritt A."/>
            <person name="Lipzen A."/>
            <person name="Chen C."/>
            <person name="Johnson J."/>
            <person name="Sharma A."/>
            <person name="Barry K."/>
            <person name="Grigoriev I.V."/>
            <person name="Spatafora J.W."/>
        </authorList>
    </citation>
    <scope>NUCLEOTIDE SEQUENCE [LARGE SCALE GENOMIC DNA]</scope>
    <source>
        <strain evidence="1 2">AM-OR11-056</strain>
    </source>
</reference>
<name>A0A1J8QSV1_9AGAM</name>
<proteinExistence type="predicted"/>
<dbReference type="Proteomes" id="UP000183567">
    <property type="component" value="Unassembled WGS sequence"/>
</dbReference>
<sequence>MQSGKPQRDRDVARSLISTTQLPQSVGNMLESHGKWPHVREGTRVTYVQTAHARPTSVKPITKGDPKNNITKIPSLCLTAAAVVRSSKAEHLMTKVTNSRIPRMRPHGPPSTEVEVQMSSQTCSHKEIASRSSKEAVEQRKLVLGGASFTKGPKPVVRASTVCSMLCGMKNSCKPALPEERPATDGPKPVVKTPLIRSELCGTENPGKLVCQMIYPCLQHLPQPVSQWHYQTHLYKPLLMTCTYHEMRIPRTWDAISEGLHSDRTVKDPSSHLPRAHLFRRLSPPDTSRTEV</sequence>
<dbReference type="EMBL" id="LVVM01004628">
    <property type="protein sequence ID" value="OJA12506.1"/>
    <property type="molecule type" value="Genomic_DNA"/>
</dbReference>
<evidence type="ECO:0000313" key="2">
    <source>
        <dbReference type="Proteomes" id="UP000183567"/>
    </source>
</evidence>